<keyword evidence="3" id="KW-1185">Reference proteome</keyword>
<organism evidence="2 3">
    <name type="scientific">Penicillium cf. griseofulvum</name>
    <dbReference type="NCBI Taxonomy" id="2972120"/>
    <lineage>
        <taxon>Eukaryota</taxon>
        <taxon>Fungi</taxon>
        <taxon>Dikarya</taxon>
        <taxon>Ascomycota</taxon>
        <taxon>Pezizomycotina</taxon>
        <taxon>Eurotiomycetes</taxon>
        <taxon>Eurotiomycetidae</taxon>
        <taxon>Eurotiales</taxon>
        <taxon>Aspergillaceae</taxon>
        <taxon>Penicillium</taxon>
    </lineage>
</organism>
<proteinExistence type="predicted"/>
<reference evidence="2" key="1">
    <citation type="submission" date="2022-11" db="EMBL/GenBank/DDBJ databases">
        <authorList>
            <person name="Petersen C."/>
        </authorList>
    </citation>
    <scope>NUCLEOTIDE SEQUENCE</scope>
    <source>
        <strain evidence="2">IBT 16849</strain>
    </source>
</reference>
<sequence>MAKSKKDKEKAGSKDKKFTNKNAQCNLDIKPRGLNLPYYDKLRYAQNDKVITPPAEHRLSDALVFLIIGHNIVVA</sequence>
<dbReference type="EMBL" id="JAPQKP010000006">
    <property type="protein sequence ID" value="KAJ5184636.1"/>
    <property type="molecule type" value="Genomic_DNA"/>
</dbReference>
<accession>A0A9W9IZF1</accession>
<dbReference type="Proteomes" id="UP001150879">
    <property type="component" value="Unassembled WGS sequence"/>
</dbReference>
<evidence type="ECO:0000313" key="3">
    <source>
        <dbReference type="Proteomes" id="UP001150879"/>
    </source>
</evidence>
<evidence type="ECO:0000256" key="1">
    <source>
        <dbReference type="SAM" id="MobiDB-lite"/>
    </source>
</evidence>
<protein>
    <submittedName>
        <fullName evidence="2">Uncharacterized protein</fullName>
    </submittedName>
</protein>
<feature type="compositionally biased region" description="Basic and acidic residues" evidence="1">
    <location>
        <begin position="1"/>
        <end position="18"/>
    </location>
</feature>
<feature type="region of interest" description="Disordered" evidence="1">
    <location>
        <begin position="1"/>
        <end position="22"/>
    </location>
</feature>
<dbReference type="AlphaFoldDB" id="A0A9W9IZF1"/>
<name>A0A9W9IZF1_9EURO</name>
<evidence type="ECO:0000313" key="2">
    <source>
        <dbReference type="EMBL" id="KAJ5184636.1"/>
    </source>
</evidence>
<dbReference type="OrthoDB" id="4364904at2759"/>
<reference evidence="2" key="2">
    <citation type="journal article" date="2023" name="IMA Fungus">
        <title>Comparative genomic study of the Penicillium genus elucidates a diverse pangenome and 15 lateral gene transfer events.</title>
        <authorList>
            <person name="Petersen C."/>
            <person name="Sorensen T."/>
            <person name="Nielsen M.R."/>
            <person name="Sondergaard T.E."/>
            <person name="Sorensen J.L."/>
            <person name="Fitzpatrick D.A."/>
            <person name="Frisvad J.C."/>
            <person name="Nielsen K.L."/>
        </authorList>
    </citation>
    <scope>NUCLEOTIDE SEQUENCE</scope>
    <source>
        <strain evidence="2">IBT 16849</strain>
    </source>
</reference>
<comment type="caution">
    <text evidence="2">The sequence shown here is derived from an EMBL/GenBank/DDBJ whole genome shotgun (WGS) entry which is preliminary data.</text>
</comment>
<gene>
    <name evidence="2" type="ORF">N7472_009476</name>
</gene>